<dbReference type="STRING" id="1193682.BJP25_16190"/>
<dbReference type="EMBL" id="MKQR01000009">
    <property type="protein sequence ID" value="OLR93781.1"/>
    <property type="molecule type" value="Genomic_DNA"/>
</dbReference>
<keyword evidence="4" id="KW-1185">Reference proteome</keyword>
<feature type="domain" description="NADP-dependent oxidoreductase" evidence="2">
    <location>
        <begin position="19"/>
        <end position="280"/>
    </location>
</feature>
<proteinExistence type="predicted"/>
<organism evidence="3 4">
    <name type="scientific">Actinokineospora bangkokensis</name>
    <dbReference type="NCBI Taxonomy" id="1193682"/>
    <lineage>
        <taxon>Bacteria</taxon>
        <taxon>Bacillati</taxon>
        <taxon>Actinomycetota</taxon>
        <taxon>Actinomycetes</taxon>
        <taxon>Pseudonocardiales</taxon>
        <taxon>Pseudonocardiaceae</taxon>
        <taxon>Actinokineospora</taxon>
    </lineage>
</organism>
<dbReference type="GO" id="GO:0005737">
    <property type="term" value="C:cytoplasm"/>
    <property type="evidence" value="ECO:0007669"/>
    <property type="project" value="TreeGrafter"/>
</dbReference>
<dbReference type="PANTHER" id="PTHR43625">
    <property type="entry name" value="AFLATOXIN B1 ALDEHYDE REDUCTASE"/>
    <property type="match status" value="1"/>
</dbReference>
<dbReference type="PANTHER" id="PTHR43625:SF40">
    <property type="entry name" value="ALDO-KETO REDUCTASE YAKC [NADP(+)]"/>
    <property type="match status" value="1"/>
</dbReference>
<dbReference type="InterPro" id="IPR020471">
    <property type="entry name" value="AKR"/>
</dbReference>
<comment type="caution">
    <text evidence="3">The sequence shown here is derived from an EMBL/GenBank/DDBJ whole genome shotgun (WGS) entry which is preliminary data.</text>
</comment>
<dbReference type="AlphaFoldDB" id="A0A1Q9LP44"/>
<dbReference type="CDD" id="cd19088">
    <property type="entry name" value="AKR_AKR13B1"/>
    <property type="match status" value="1"/>
</dbReference>
<name>A0A1Q9LP44_9PSEU</name>
<dbReference type="Gene3D" id="3.20.20.100">
    <property type="entry name" value="NADP-dependent oxidoreductase domain"/>
    <property type="match status" value="1"/>
</dbReference>
<accession>A0A1Q9LP44</accession>
<dbReference type="PRINTS" id="PR00069">
    <property type="entry name" value="ALDKETRDTASE"/>
</dbReference>
<dbReference type="Pfam" id="PF00248">
    <property type="entry name" value="Aldo_ket_red"/>
    <property type="match status" value="1"/>
</dbReference>
<dbReference type="InterPro" id="IPR050791">
    <property type="entry name" value="Aldo-Keto_reductase"/>
</dbReference>
<dbReference type="GO" id="GO:0016491">
    <property type="term" value="F:oxidoreductase activity"/>
    <property type="evidence" value="ECO:0007669"/>
    <property type="project" value="UniProtKB-KW"/>
</dbReference>
<gene>
    <name evidence="3" type="ORF">BJP25_16190</name>
</gene>
<keyword evidence="1" id="KW-0560">Oxidoreductase</keyword>
<dbReference type="RefSeq" id="WP_075974681.1">
    <property type="nucleotide sequence ID" value="NZ_MKQR01000009.1"/>
</dbReference>
<evidence type="ECO:0000256" key="1">
    <source>
        <dbReference type="ARBA" id="ARBA00023002"/>
    </source>
</evidence>
<protein>
    <submittedName>
        <fullName evidence="3">Oxidoreductase</fullName>
    </submittedName>
</protein>
<dbReference type="SUPFAM" id="SSF51430">
    <property type="entry name" value="NAD(P)-linked oxidoreductase"/>
    <property type="match status" value="1"/>
</dbReference>
<dbReference type="OrthoDB" id="3216283at2"/>
<dbReference type="Proteomes" id="UP000186040">
    <property type="component" value="Unassembled WGS sequence"/>
</dbReference>
<reference evidence="3 4" key="1">
    <citation type="submission" date="2016-10" db="EMBL/GenBank/DDBJ databases">
        <title>The Draft Genome Sequence of Actinokineospora bangkokensis 44EHWT reveals the biosynthetic pathway of antifungal compounds Thailandins with unusual extender unit butylmalonyl-CoA.</title>
        <authorList>
            <person name="Greule A."/>
            <person name="Intra B."/>
            <person name="Flemming S."/>
            <person name="Rommel M.G."/>
            <person name="Panbangred W."/>
            <person name="Bechthold A."/>
        </authorList>
    </citation>
    <scope>NUCLEOTIDE SEQUENCE [LARGE SCALE GENOMIC DNA]</scope>
    <source>
        <strain evidence="3 4">44EHW</strain>
    </source>
</reference>
<sequence length="283" mass="30632">MAVPGTFALGGDLVVGRSGFGALRLTGDGGWGPPADPDGARAVLRRAVELGVRLIDTADAYGPGTNEELIRETLHPYPEDLVIATKGGQCRPGPFSYVPLGRPEYLRQQAELSLRRLGVDRIDLYQLHRLDPTVPAVEQFRALAGLRADGRVRHVGLSEVTVEELELAREHVPVASVQNRYNLTDRKHEAVLELCEREGIAFIPWHPVGKGSLAREAGVIPEIAAELGATASQVALAWLLHRSPAILLIPGTSSVAHLEENHAAAELELSDEQYKRLDAITPV</sequence>
<evidence type="ECO:0000313" key="3">
    <source>
        <dbReference type="EMBL" id="OLR93781.1"/>
    </source>
</evidence>
<dbReference type="InterPro" id="IPR036812">
    <property type="entry name" value="NAD(P)_OxRdtase_dom_sf"/>
</dbReference>
<evidence type="ECO:0000259" key="2">
    <source>
        <dbReference type="Pfam" id="PF00248"/>
    </source>
</evidence>
<dbReference type="InterPro" id="IPR023210">
    <property type="entry name" value="NADP_OxRdtase_dom"/>
</dbReference>
<evidence type="ECO:0000313" key="4">
    <source>
        <dbReference type="Proteomes" id="UP000186040"/>
    </source>
</evidence>